<name>A0A6M4GT21_9PROT</name>
<sequence length="274" mass="30754">MAQHRRVFFISDRTGLTVEALGSSLLTQFAGVEFQRITLPFIDTIPKAIAAVAQVNQTEDEVGQRALVFSSIVDDAVREEINKCHGLVLDVFERFIIPLEGELGEKSTHVVGKSHSAGNSKDYNHRIEAINYTLSHDDGVTNRELEEADIILVGVSRSGKTPTCLYMAMQFGIKAANYPLIPEDLEANRLPPALLAHKHKVWGLSIAPERLHQIRSERRPDSKYAALENCRYEVAAAEKLMKRNDIIFLDSTTKSIEEIATHVLHEAHLMRRVY</sequence>
<keyword evidence="3 5" id="KW-0547">Nucleotide-binding</keyword>
<dbReference type="GO" id="GO:0043531">
    <property type="term" value="F:ADP binding"/>
    <property type="evidence" value="ECO:0007669"/>
    <property type="project" value="UniProtKB-UniRule"/>
</dbReference>
<gene>
    <name evidence="6" type="primary">ppsR</name>
    <name evidence="6" type="ORF">DSM104443_01049</name>
</gene>
<dbReference type="GO" id="GO:0004674">
    <property type="term" value="F:protein serine/threonine kinase activity"/>
    <property type="evidence" value="ECO:0007669"/>
    <property type="project" value="UniProtKB-UniRule"/>
</dbReference>
<dbReference type="Pfam" id="PF03618">
    <property type="entry name" value="Kinase-PPPase"/>
    <property type="match status" value="1"/>
</dbReference>
<comment type="catalytic activity">
    <reaction evidence="5">
        <text>[pyruvate, water dikinase]-phosphate + phosphate + H(+) = [pyruvate, water dikinase] + diphosphate</text>
        <dbReference type="Rhea" id="RHEA:48580"/>
        <dbReference type="Rhea" id="RHEA-COMP:11425"/>
        <dbReference type="Rhea" id="RHEA-COMP:11426"/>
        <dbReference type="ChEBI" id="CHEBI:15378"/>
        <dbReference type="ChEBI" id="CHEBI:33019"/>
        <dbReference type="ChEBI" id="CHEBI:43176"/>
        <dbReference type="ChEBI" id="CHEBI:43474"/>
        <dbReference type="ChEBI" id="CHEBI:68546"/>
        <dbReference type="EC" id="2.7.4.28"/>
    </reaction>
</comment>
<accession>A0A6M4GT21</accession>
<comment type="catalytic activity">
    <reaction evidence="5">
        <text>[pyruvate, water dikinase] + ADP = [pyruvate, water dikinase]-phosphate + AMP + H(+)</text>
        <dbReference type="Rhea" id="RHEA:46020"/>
        <dbReference type="Rhea" id="RHEA-COMP:11425"/>
        <dbReference type="Rhea" id="RHEA-COMP:11426"/>
        <dbReference type="ChEBI" id="CHEBI:15378"/>
        <dbReference type="ChEBI" id="CHEBI:43176"/>
        <dbReference type="ChEBI" id="CHEBI:68546"/>
        <dbReference type="ChEBI" id="CHEBI:456215"/>
        <dbReference type="ChEBI" id="CHEBI:456216"/>
        <dbReference type="EC" id="2.7.11.33"/>
    </reaction>
</comment>
<dbReference type="EMBL" id="CP053069">
    <property type="protein sequence ID" value="QJR09998.1"/>
    <property type="molecule type" value="Genomic_DNA"/>
</dbReference>
<dbReference type="SUPFAM" id="SSF52540">
    <property type="entry name" value="P-loop containing nucleoside triphosphate hydrolases"/>
    <property type="match status" value="1"/>
</dbReference>
<dbReference type="PANTHER" id="PTHR31756:SF3">
    <property type="entry name" value="PYRUVATE, PHOSPHATE DIKINASE REGULATORY PROTEIN 1, CHLOROPLASTIC"/>
    <property type="match status" value="1"/>
</dbReference>
<feature type="binding site" evidence="5">
    <location>
        <begin position="154"/>
        <end position="161"/>
    </location>
    <ligand>
        <name>ADP</name>
        <dbReference type="ChEBI" id="CHEBI:456216"/>
    </ligand>
</feature>
<reference evidence="6 7" key="1">
    <citation type="submission" date="2020-04" db="EMBL/GenBank/DDBJ databases">
        <title>Usitatibacter rugosus gen. nov., sp. nov. and Usitatibacter palustris sp. nov., novel members of Usitatibacteraceae fam. nov. within the order Nitrosomonadales isolated from soil.</title>
        <authorList>
            <person name="Huber K.J."/>
            <person name="Neumann-Schaal M."/>
            <person name="Geppert A."/>
            <person name="Luckner M."/>
            <person name="Wanner G."/>
            <person name="Overmann J."/>
        </authorList>
    </citation>
    <scope>NUCLEOTIDE SEQUENCE [LARGE SCALE GENOMIC DNA]</scope>
    <source>
        <strain evidence="6 7">0125_3</strain>
    </source>
</reference>
<dbReference type="InterPro" id="IPR026530">
    <property type="entry name" value="PSRP"/>
</dbReference>
<dbReference type="NCBIfam" id="NF003742">
    <property type="entry name" value="PRK05339.1"/>
    <property type="match status" value="1"/>
</dbReference>
<dbReference type="PANTHER" id="PTHR31756">
    <property type="entry name" value="PYRUVATE, PHOSPHATE DIKINASE REGULATORY PROTEIN 1, CHLOROPLASTIC"/>
    <property type="match status" value="1"/>
</dbReference>
<dbReference type="GO" id="GO:0005524">
    <property type="term" value="F:ATP binding"/>
    <property type="evidence" value="ECO:0007669"/>
    <property type="project" value="InterPro"/>
</dbReference>
<comment type="similarity">
    <text evidence="5">Belongs to the pyruvate, phosphate/water dikinase regulatory protein family. PSRP subfamily.</text>
</comment>
<evidence type="ECO:0000256" key="3">
    <source>
        <dbReference type="ARBA" id="ARBA00022741"/>
    </source>
</evidence>
<organism evidence="6 7">
    <name type="scientific">Usitatibacter rugosus</name>
    <dbReference type="NCBI Taxonomy" id="2732067"/>
    <lineage>
        <taxon>Bacteria</taxon>
        <taxon>Pseudomonadati</taxon>
        <taxon>Pseudomonadota</taxon>
        <taxon>Betaproteobacteria</taxon>
        <taxon>Nitrosomonadales</taxon>
        <taxon>Usitatibacteraceae</taxon>
        <taxon>Usitatibacter</taxon>
    </lineage>
</organism>
<dbReference type="AlphaFoldDB" id="A0A6M4GT21"/>
<evidence type="ECO:0000313" key="7">
    <source>
        <dbReference type="Proteomes" id="UP000501534"/>
    </source>
</evidence>
<keyword evidence="6" id="KW-0670">Pyruvate</keyword>
<keyword evidence="2 5" id="KW-0808">Transferase</keyword>
<keyword evidence="4 5" id="KW-0418">Kinase</keyword>
<evidence type="ECO:0000256" key="1">
    <source>
        <dbReference type="ARBA" id="ARBA00022527"/>
    </source>
</evidence>
<dbReference type="HAMAP" id="MF_01062">
    <property type="entry name" value="PSRP"/>
    <property type="match status" value="1"/>
</dbReference>
<dbReference type="Proteomes" id="UP000501534">
    <property type="component" value="Chromosome"/>
</dbReference>
<evidence type="ECO:0000256" key="4">
    <source>
        <dbReference type="ARBA" id="ARBA00022777"/>
    </source>
</evidence>
<proteinExistence type="inferred from homology"/>
<evidence type="ECO:0000313" key="6">
    <source>
        <dbReference type="EMBL" id="QJR09998.1"/>
    </source>
</evidence>
<dbReference type="GO" id="GO:0016776">
    <property type="term" value="F:phosphotransferase activity, phosphate group as acceptor"/>
    <property type="evidence" value="ECO:0007669"/>
    <property type="project" value="UniProtKB-UniRule"/>
</dbReference>
<dbReference type="KEGG" id="uru:DSM104443_01049"/>
<dbReference type="InterPro" id="IPR027417">
    <property type="entry name" value="P-loop_NTPase"/>
</dbReference>
<dbReference type="EC" id="2.7.4.28" evidence="5"/>
<protein>
    <recommendedName>
        <fullName evidence="5">Putative phosphoenolpyruvate synthase regulatory protein</fullName>
        <shortName evidence="5">PEP synthase regulatory protein</shortName>
        <shortName evidence="5">PSRP</shortName>
        <ecNumber evidence="5">2.7.11.33</ecNumber>
        <ecNumber evidence="5">2.7.4.28</ecNumber>
    </recommendedName>
    <alternativeName>
        <fullName evidence="5">Pyruvate, water dikinase regulatory protein</fullName>
    </alternativeName>
</protein>
<dbReference type="EC" id="2.7.11.33" evidence="5"/>
<comment type="function">
    <text evidence="5">Bifunctional serine/threonine kinase and phosphorylase involved in the regulation of the phosphoenolpyruvate synthase (PEPS) by catalyzing its phosphorylation/dephosphorylation.</text>
</comment>
<keyword evidence="7" id="KW-1185">Reference proteome</keyword>
<dbReference type="RefSeq" id="WP_171090172.1">
    <property type="nucleotide sequence ID" value="NZ_CP053069.1"/>
</dbReference>
<keyword evidence="1 5" id="KW-0723">Serine/threonine-protein kinase</keyword>
<evidence type="ECO:0000256" key="2">
    <source>
        <dbReference type="ARBA" id="ARBA00022679"/>
    </source>
</evidence>
<dbReference type="InterPro" id="IPR005177">
    <property type="entry name" value="Kinase-pyrophosphorylase"/>
</dbReference>
<evidence type="ECO:0000256" key="5">
    <source>
        <dbReference type="HAMAP-Rule" id="MF_01062"/>
    </source>
</evidence>